<dbReference type="eggNOG" id="KOG1192">
    <property type="taxonomic scope" value="Eukaryota"/>
</dbReference>
<feature type="compositionally biased region" description="Basic residues" evidence="3">
    <location>
        <begin position="141"/>
        <end position="150"/>
    </location>
</feature>
<evidence type="ECO:0000313" key="4">
    <source>
        <dbReference type="EMBL" id="OQU76646.1"/>
    </source>
</evidence>
<dbReference type="SUPFAM" id="SSF53756">
    <property type="entry name" value="UDP-Glycosyltransferase/glycogen phosphorylase"/>
    <property type="match status" value="1"/>
</dbReference>
<sequence>MTPKANRSNSCPHHHDAGSARGEPAAVAVRRQADDHRSRGGSAEALAAASNEPNRPAPHPDHVGAQTDARQAGQRRERGESHQIGGRRPRSGRPTSRRRRGQDGQAGRRRRTVEVAAAAEQGGRGPRSGRPPAQAADAHHHGGARRRRRTGGWASSGTRNCVTNARTPALSLKCHCHLTAPPSSSVPPPPFPRGPPPGRPYHRRRPSPACACRRARTRRMRPSTSSTATCSLVKPGTGTTSIMNTCASRVSFQSIGGLVSPTPTPTPGKPPDGRGARGPDPADPRPWPPAPAPKKTSPPRDETAPPQAPRPTGEGEEVEGGRGAWGRRRGEGGAGAGGPPPPPGGRRRRPERRGGVFTYPLQGHIAPALRLARRLLAVAPDVLVTFSTTIAAHSRMFPAAKSTDDVECGAEEEDGRLEFHPFSDGTKGGYAGGGSGSGSGSGDVAEFNAYMASFHAAGARSAGEIVDALAARGRPVSRVVYTLMLPWAADVARERGVASALYWIQPVLVLAIYHHYFHGYAGVIAEQYRRGDPSLLVELPGLPPLAVRDLPTFLTESTDPGDYFHTVFLTFRDLFDTLDRETSNSTATILVNSCQELEVGALAAIAPHDVLLLPIGPVLPTGDEETSMFKEEDAARYMEWLHSKPPNSVVYVSFGSLATMAREQVEELLLGLEESGRPYLLVVRKDNRAMLAEEAETTELGERAKNGVVVEWCDQAHVLSHPAVGCFVTHCGWNSVAESVASGVPMVGVPKVSEQSTNARLVERAWRVGVRAQADGGGVLRAAELRRCVEDVMGDGTAAAVVRRMAAEWKRVVAEAMGKGGSSYCNLMAFVDGARSSA</sequence>
<organism evidence="4 5">
    <name type="scientific">Sorghum bicolor</name>
    <name type="common">Sorghum</name>
    <name type="synonym">Sorghum vulgare</name>
    <dbReference type="NCBI Taxonomy" id="4558"/>
    <lineage>
        <taxon>Eukaryota</taxon>
        <taxon>Viridiplantae</taxon>
        <taxon>Streptophyta</taxon>
        <taxon>Embryophyta</taxon>
        <taxon>Tracheophyta</taxon>
        <taxon>Spermatophyta</taxon>
        <taxon>Magnoliopsida</taxon>
        <taxon>Liliopsida</taxon>
        <taxon>Poales</taxon>
        <taxon>Poaceae</taxon>
        <taxon>PACMAD clade</taxon>
        <taxon>Panicoideae</taxon>
        <taxon>Andropogonodae</taxon>
        <taxon>Andropogoneae</taxon>
        <taxon>Sorghinae</taxon>
        <taxon>Sorghum</taxon>
    </lineage>
</organism>
<evidence type="ECO:0000256" key="1">
    <source>
        <dbReference type="ARBA" id="ARBA00009995"/>
    </source>
</evidence>
<dbReference type="FunFam" id="3.40.50.2000:FF:000037">
    <property type="entry name" value="Glycosyltransferase"/>
    <property type="match status" value="1"/>
</dbReference>
<evidence type="ECO:0000256" key="2">
    <source>
        <dbReference type="ARBA" id="ARBA00022679"/>
    </source>
</evidence>
<feature type="compositionally biased region" description="Basic residues" evidence="3">
    <location>
        <begin position="85"/>
        <end position="100"/>
    </location>
</feature>
<reference evidence="4 5" key="1">
    <citation type="journal article" date="2009" name="Nature">
        <title>The Sorghum bicolor genome and the diversification of grasses.</title>
        <authorList>
            <person name="Paterson A.H."/>
            <person name="Bowers J.E."/>
            <person name="Bruggmann R."/>
            <person name="Dubchak I."/>
            <person name="Grimwood J."/>
            <person name="Gundlach H."/>
            <person name="Haberer G."/>
            <person name="Hellsten U."/>
            <person name="Mitros T."/>
            <person name="Poliakov A."/>
            <person name="Schmutz J."/>
            <person name="Spannagl M."/>
            <person name="Tang H."/>
            <person name="Wang X."/>
            <person name="Wicker T."/>
            <person name="Bharti A.K."/>
            <person name="Chapman J."/>
            <person name="Feltus F.A."/>
            <person name="Gowik U."/>
            <person name="Grigoriev I.V."/>
            <person name="Lyons E."/>
            <person name="Maher C.A."/>
            <person name="Martis M."/>
            <person name="Narechania A."/>
            <person name="Otillar R.P."/>
            <person name="Penning B.W."/>
            <person name="Salamov A.A."/>
            <person name="Wang Y."/>
            <person name="Zhang L."/>
            <person name="Carpita N.C."/>
            <person name="Freeling M."/>
            <person name="Gingle A.R."/>
            <person name="Hash C.T."/>
            <person name="Keller B."/>
            <person name="Klein P."/>
            <person name="Kresovich S."/>
            <person name="McCann M.C."/>
            <person name="Ming R."/>
            <person name="Peterson D.G."/>
            <person name="Mehboob-ur-Rahman"/>
            <person name="Ware D."/>
            <person name="Westhoff P."/>
            <person name="Mayer K.F."/>
            <person name="Messing J."/>
            <person name="Rokhsar D.S."/>
        </authorList>
    </citation>
    <scope>NUCLEOTIDE SEQUENCE [LARGE SCALE GENOMIC DNA]</scope>
    <source>
        <strain evidence="5">cv. BTx623</strain>
    </source>
</reference>
<dbReference type="Gene3D" id="3.40.50.2000">
    <property type="entry name" value="Glycogen Phosphorylase B"/>
    <property type="match status" value="2"/>
</dbReference>
<feature type="region of interest" description="Disordered" evidence="3">
    <location>
        <begin position="399"/>
        <end position="423"/>
    </location>
</feature>
<feature type="compositionally biased region" description="Polar residues" evidence="3">
    <location>
        <begin position="1"/>
        <end position="11"/>
    </location>
</feature>
<dbReference type="InterPro" id="IPR035595">
    <property type="entry name" value="UDP_glycos_trans_CS"/>
</dbReference>
<dbReference type="PANTHER" id="PTHR11926:SF1534">
    <property type="entry name" value="GLYCOSYLTRANSFERASE"/>
    <property type="match status" value="1"/>
</dbReference>
<reference evidence="5" key="2">
    <citation type="journal article" date="2018" name="Plant J.">
        <title>The Sorghum bicolor reference genome: improved assembly, gene annotations, a transcriptome atlas, and signatures of genome organization.</title>
        <authorList>
            <person name="McCormick R.F."/>
            <person name="Truong S.K."/>
            <person name="Sreedasyam A."/>
            <person name="Jenkins J."/>
            <person name="Shu S."/>
            <person name="Sims D."/>
            <person name="Kennedy M."/>
            <person name="Amirebrahimi M."/>
            <person name="Weers B.D."/>
            <person name="McKinley B."/>
            <person name="Mattison A."/>
            <person name="Morishige D.T."/>
            <person name="Grimwood J."/>
            <person name="Schmutz J."/>
            <person name="Mullet J.E."/>
        </authorList>
    </citation>
    <scope>NUCLEOTIDE SEQUENCE [LARGE SCALE GENOMIC DNA]</scope>
    <source>
        <strain evidence="5">cv. BTx623</strain>
    </source>
</reference>
<evidence type="ECO:0000313" key="5">
    <source>
        <dbReference type="Proteomes" id="UP000000768"/>
    </source>
</evidence>
<protein>
    <submittedName>
        <fullName evidence="4">Uncharacterized protein</fullName>
    </submittedName>
</protein>
<evidence type="ECO:0000256" key="3">
    <source>
        <dbReference type="SAM" id="MobiDB-lite"/>
    </source>
</evidence>
<feature type="compositionally biased region" description="Pro residues" evidence="3">
    <location>
        <begin position="184"/>
        <end position="199"/>
    </location>
</feature>
<feature type="region of interest" description="Disordered" evidence="3">
    <location>
        <begin position="255"/>
        <end position="353"/>
    </location>
</feature>
<dbReference type="Gramene" id="OQU76646">
    <property type="protein sequence ID" value="OQU76646"/>
    <property type="gene ID" value="SORBI_3010G179150"/>
</dbReference>
<dbReference type="GO" id="GO:0016757">
    <property type="term" value="F:glycosyltransferase activity"/>
    <property type="evidence" value="ECO:0000318"/>
    <property type="project" value="GO_Central"/>
</dbReference>
<dbReference type="EMBL" id="CM000769">
    <property type="protein sequence ID" value="OQU76646.1"/>
    <property type="molecule type" value="Genomic_DNA"/>
</dbReference>
<comment type="similarity">
    <text evidence="1">Belongs to the UDP-glycosyltransferase family.</text>
</comment>
<accession>A0A1W0VTQ8</accession>
<dbReference type="CDD" id="cd03784">
    <property type="entry name" value="GT1_Gtf-like"/>
    <property type="match status" value="1"/>
</dbReference>
<dbReference type="PROSITE" id="PS00375">
    <property type="entry name" value="UDPGT"/>
    <property type="match status" value="1"/>
</dbReference>
<dbReference type="Proteomes" id="UP000000768">
    <property type="component" value="Chromosome 10"/>
</dbReference>
<feature type="compositionally biased region" description="Acidic residues" evidence="3">
    <location>
        <begin position="405"/>
        <end position="415"/>
    </location>
</feature>
<dbReference type="InterPro" id="IPR002213">
    <property type="entry name" value="UDP_glucos_trans"/>
</dbReference>
<feature type="region of interest" description="Disordered" evidence="3">
    <location>
        <begin position="1"/>
        <end position="161"/>
    </location>
</feature>
<feature type="compositionally biased region" description="Basic and acidic residues" evidence="3">
    <location>
        <begin position="271"/>
        <end position="283"/>
    </location>
</feature>
<feature type="region of interest" description="Disordered" evidence="3">
    <location>
        <begin position="180"/>
        <end position="232"/>
    </location>
</feature>
<dbReference type="AlphaFoldDB" id="A0A1W0VTQ8"/>
<dbReference type="InParanoid" id="A0A1W0VTQ8"/>
<dbReference type="GO" id="GO:0008194">
    <property type="term" value="F:UDP-glycosyltransferase activity"/>
    <property type="evidence" value="ECO:0007669"/>
    <property type="project" value="InterPro"/>
</dbReference>
<dbReference type="FunFam" id="3.40.50.2000:FF:000255">
    <property type="entry name" value="Glycosyltransferase"/>
    <property type="match status" value="1"/>
</dbReference>
<dbReference type="Pfam" id="PF00201">
    <property type="entry name" value="UDPGT"/>
    <property type="match status" value="1"/>
</dbReference>
<gene>
    <name evidence="4" type="ORF">SORBI_3010G179150</name>
</gene>
<keyword evidence="5" id="KW-1185">Reference proteome</keyword>
<keyword evidence="2" id="KW-0808">Transferase</keyword>
<proteinExistence type="inferred from homology"/>
<dbReference type="PANTHER" id="PTHR11926">
    <property type="entry name" value="GLUCOSYL/GLUCURONOSYL TRANSFERASES"/>
    <property type="match status" value="1"/>
</dbReference>
<name>A0A1W0VTQ8_SORBI</name>